<accession>A0A6J6JRS6</accession>
<dbReference type="Pfam" id="PF12686">
    <property type="entry name" value="DUF3800"/>
    <property type="match status" value="1"/>
</dbReference>
<gene>
    <name evidence="1" type="ORF">UFOPK2001_01002</name>
</gene>
<dbReference type="InterPro" id="IPR024524">
    <property type="entry name" value="DUF3800"/>
</dbReference>
<proteinExistence type="predicted"/>
<organism evidence="1">
    <name type="scientific">freshwater metagenome</name>
    <dbReference type="NCBI Taxonomy" id="449393"/>
    <lineage>
        <taxon>unclassified sequences</taxon>
        <taxon>metagenomes</taxon>
        <taxon>ecological metagenomes</taxon>
    </lineage>
</organism>
<name>A0A6J6JRS6_9ZZZZ</name>
<dbReference type="EMBL" id="CAEZVN010000119">
    <property type="protein sequence ID" value="CAB4638479.1"/>
    <property type="molecule type" value="Genomic_DNA"/>
</dbReference>
<protein>
    <submittedName>
        <fullName evidence="1">Unannotated protein</fullName>
    </submittedName>
</protein>
<sequence>MGDKYIVYVDESGEASTAAVDKAYPVFVLACCVFDVDTYIREIVPGFQKLKFDWFGHDQVIFHSSDIRRRRGDFQFLADPDQEKRFSLELSEFIRAADFEIYAETIGKSEKLTENGVDLYPLAVVSSLRRIQVANSKPSATDKDPAVVFESRGRLQDEAVRQALENIEWQGPTRFSSKASLSTGLQIADLIARPIGLNALSRGIVNAPFEILREKLR</sequence>
<reference evidence="1" key="1">
    <citation type="submission" date="2020-05" db="EMBL/GenBank/DDBJ databases">
        <authorList>
            <person name="Chiriac C."/>
            <person name="Salcher M."/>
            <person name="Ghai R."/>
            <person name="Kavagutti S V."/>
        </authorList>
    </citation>
    <scope>NUCLEOTIDE SEQUENCE</scope>
</reference>
<evidence type="ECO:0000313" key="1">
    <source>
        <dbReference type="EMBL" id="CAB4638479.1"/>
    </source>
</evidence>
<dbReference type="AlphaFoldDB" id="A0A6J6JRS6"/>